<evidence type="ECO:0000313" key="2">
    <source>
        <dbReference type="EMBL" id="GBF09316.1"/>
    </source>
</evidence>
<organism evidence="2 3">
    <name type="scientific">Aeropyrum pernix</name>
    <dbReference type="NCBI Taxonomy" id="56636"/>
    <lineage>
        <taxon>Archaea</taxon>
        <taxon>Thermoproteota</taxon>
        <taxon>Thermoprotei</taxon>
        <taxon>Desulfurococcales</taxon>
        <taxon>Desulfurococcaceae</taxon>
        <taxon>Aeropyrum</taxon>
    </lineage>
</organism>
<evidence type="ECO:0000313" key="3">
    <source>
        <dbReference type="Proteomes" id="UP000291213"/>
    </source>
</evidence>
<dbReference type="InterPro" id="IPR036390">
    <property type="entry name" value="WH_DNA-bd_sf"/>
</dbReference>
<dbReference type="RefSeq" id="WP_131160301.1">
    <property type="nucleotide sequence ID" value="NZ_BDMD01000053.1"/>
</dbReference>
<reference evidence="2 3" key="1">
    <citation type="submission" date="2017-02" db="EMBL/GenBank/DDBJ databases">
        <title>isolation and characterization of a novel temperate virus Aeropyrum globular virus 1 infecting hyperthermophilic archaeon Aeropyrum.</title>
        <authorList>
            <person name="Yumiya M."/>
            <person name="Yoshida T."/>
            <person name="Sako Y."/>
        </authorList>
    </citation>
    <scope>NUCLEOTIDE SEQUENCE [LARGE SCALE GENOMIC DNA]</scope>
    <source>
        <strain evidence="2 3">YK1-12-2013</strain>
    </source>
</reference>
<dbReference type="InterPro" id="IPR036388">
    <property type="entry name" value="WH-like_DNA-bd_sf"/>
</dbReference>
<evidence type="ECO:0000256" key="1">
    <source>
        <dbReference type="SAM" id="Phobius"/>
    </source>
</evidence>
<gene>
    <name evidence="2" type="ORF">apy_10410</name>
</gene>
<dbReference type="Proteomes" id="UP000291213">
    <property type="component" value="Unassembled WGS sequence"/>
</dbReference>
<dbReference type="PRINTS" id="PR00033">
    <property type="entry name" value="HTHASNC"/>
</dbReference>
<dbReference type="CDD" id="cd00090">
    <property type="entry name" value="HTH_ARSR"/>
    <property type="match status" value="1"/>
</dbReference>
<keyword evidence="1" id="KW-0472">Membrane</keyword>
<dbReference type="Gene3D" id="1.10.10.10">
    <property type="entry name" value="Winged helix-like DNA-binding domain superfamily/Winged helix DNA-binding domain"/>
    <property type="match status" value="1"/>
</dbReference>
<keyword evidence="1" id="KW-0812">Transmembrane</keyword>
<dbReference type="InterPro" id="IPR011991">
    <property type="entry name" value="ArsR-like_HTH"/>
</dbReference>
<comment type="caution">
    <text evidence="2">The sequence shown here is derived from an EMBL/GenBank/DDBJ whole genome shotgun (WGS) entry which is preliminary data.</text>
</comment>
<accession>A0A401HA26</accession>
<name>A0A401HA26_AERPX</name>
<dbReference type="SUPFAM" id="SSF46785">
    <property type="entry name" value="Winged helix' DNA-binding domain"/>
    <property type="match status" value="1"/>
</dbReference>
<dbReference type="InterPro" id="IPR000485">
    <property type="entry name" value="AsnC-type_HTH_dom"/>
</dbReference>
<feature type="transmembrane region" description="Helical" evidence="1">
    <location>
        <begin position="208"/>
        <end position="231"/>
    </location>
</feature>
<proteinExistence type="predicted"/>
<dbReference type="OrthoDB" id="28494at2157"/>
<sequence>MLLVKKAQAGRAIVLVLLMVLAVLAVGQLAFAQQEASINSVEVTIRGDGVAEARVQAEAGPGLASIELPAPPIVTTILVTTADGNSIPPIVEGNTLIVPLEEKTSLEVSYIVDTKANNGVFSFDVTPPGVPVKLILEQGIILLGLPSGITSYDKKDGTLEILFSEPSTISYVPAEYAGTQPAETTTGGVGEGTGTVTTGVATGVKGSWQIAAAIILAAVIIIAGGAMLYIYRRKSGGNGVDAVVTSLDSTDKLILDTLKNAGGTSEQAALLKATGLPKSTLWRRLRKLEAMGYVRIIKKGKSNVVELVKHYEKGQEE</sequence>
<dbReference type="AlphaFoldDB" id="A0A401HA26"/>
<protein>
    <submittedName>
        <fullName evidence="2">Putative transcriptional regulator, Lrp family</fullName>
    </submittedName>
</protein>
<keyword evidence="1" id="KW-1133">Transmembrane helix</keyword>
<dbReference type="GO" id="GO:0043565">
    <property type="term" value="F:sequence-specific DNA binding"/>
    <property type="evidence" value="ECO:0007669"/>
    <property type="project" value="InterPro"/>
</dbReference>
<dbReference type="Pfam" id="PF13412">
    <property type="entry name" value="HTH_24"/>
    <property type="match status" value="1"/>
</dbReference>
<dbReference type="EMBL" id="BDMD01000053">
    <property type="protein sequence ID" value="GBF09316.1"/>
    <property type="molecule type" value="Genomic_DNA"/>
</dbReference>